<dbReference type="Gene3D" id="3.40.50.300">
    <property type="entry name" value="P-loop containing nucleotide triphosphate hydrolases"/>
    <property type="match status" value="1"/>
</dbReference>
<proteinExistence type="inferred from homology"/>
<evidence type="ECO:0000259" key="9">
    <source>
        <dbReference type="PROSITE" id="PS50893"/>
    </source>
</evidence>
<accession>A0AA43UBR7</accession>
<keyword evidence="11" id="KW-1185">Reference proteome</keyword>
<dbReference type="AlphaFoldDB" id="A0AA43UBR7"/>
<dbReference type="InterPro" id="IPR003593">
    <property type="entry name" value="AAA+_ATPase"/>
</dbReference>
<dbReference type="GO" id="GO:0005524">
    <property type="term" value="F:ATP binding"/>
    <property type="evidence" value="ECO:0007669"/>
    <property type="project" value="UniProtKB-KW"/>
</dbReference>
<dbReference type="PANTHER" id="PTHR43166:SF9">
    <property type="entry name" value="GLUTAMATE_ASPARTATE IMPORT ATP-BINDING PROTEIN GLTL"/>
    <property type="match status" value="1"/>
</dbReference>
<evidence type="ECO:0000256" key="3">
    <source>
        <dbReference type="ARBA" id="ARBA00022448"/>
    </source>
</evidence>
<evidence type="ECO:0000313" key="11">
    <source>
        <dbReference type="Proteomes" id="UP001171751"/>
    </source>
</evidence>
<dbReference type="InterPro" id="IPR003439">
    <property type="entry name" value="ABC_transporter-like_ATP-bd"/>
</dbReference>
<evidence type="ECO:0000256" key="1">
    <source>
        <dbReference type="ARBA" id="ARBA00004202"/>
    </source>
</evidence>
<dbReference type="Proteomes" id="UP001171751">
    <property type="component" value="Unassembled WGS sequence"/>
</dbReference>
<dbReference type="CDD" id="cd03262">
    <property type="entry name" value="ABC_HisP_GlnQ"/>
    <property type="match status" value="1"/>
</dbReference>
<dbReference type="SUPFAM" id="SSF52540">
    <property type="entry name" value="P-loop containing nucleoside triphosphate hydrolases"/>
    <property type="match status" value="1"/>
</dbReference>
<dbReference type="Pfam" id="PF00005">
    <property type="entry name" value="ABC_tran"/>
    <property type="match status" value="1"/>
</dbReference>
<dbReference type="PROSITE" id="PS50893">
    <property type="entry name" value="ABC_TRANSPORTER_2"/>
    <property type="match status" value="1"/>
</dbReference>
<organism evidence="10 11">
    <name type="scientific">Atopococcus tabaci</name>
    <dbReference type="NCBI Taxonomy" id="269774"/>
    <lineage>
        <taxon>Bacteria</taxon>
        <taxon>Bacillati</taxon>
        <taxon>Bacillota</taxon>
        <taxon>Bacilli</taxon>
        <taxon>Lactobacillales</taxon>
        <taxon>Carnobacteriaceae</taxon>
        <taxon>Atopococcus</taxon>
    </lineage>
</organism>
<keyword evidence="6 10" id="KW-0067">ATP-binding</keyword>
<evidence type="ECO:0000256" key="5">
    <source>
        <dbReference type="ARBA" id="ARBA00022741"/>
    </source>
</evidence>
<reference evidence="10" key="1">
    <citation type="submission" date="2023-07" db="EMBL/GenBank/DDBJ databases">
        <title>Between Cages and Wild: Unraveling the Impact of Captivity on Animal Microbiomes and Antimicrobial Resistance.</title>
        <authorList>
            <person name="Schmartz G.P."/>
            <person name="Rehner J."/>
            <person name="Schuff M.J."/>
            <person name="Becker S.L."/>
            <person name="Kravczyk M."/>
            <person name="Gurevich A."/>
            <person name="Francke R."/>
            <person name="Mueller R."/>
            <person name="Keller V."/>
            <person name="Keller A."/>
        </authorList>
    </citation>
    <scope>NUCLEOTIDE SEQUENCE</scope>
    <source>
        <strain evidence="10">S39M_St_73</strain>
    </source>
</reference>
<evidence type="ECO:0000256" key="8">
    <source>
        <dbReference type="ARBA" id="ARBA00023136"/>
    </source>
</evidence>
<keyword evidence="7" id="KW-0029">Amino-acid transport</keyword>
<comment type="subcellular location">
    <subcellularLocation>
        <location evidence="1">Cell membrane</location>
        <topology evidence="1">Peripheral membrane protein</topology>
    </subcellularLocation>
</comment>
<evidence type="ECO:0000256" key="6">
    <source>
        <dbReference type="ARBA" id="ARBA00022840"/>
    </source>
</evidence>
<dbReference type="InterPro" id="IPR027417">
    <property type="entry name" value="P-loop_NTPase"/>
</dbReference>
<gene>
    <name evidence="10" type="ORF">Q4F26_01785</name>
</gene>
<dbReference type="GO" id="GO:0005886">
    <property type="term" value="C:plasma membrane"/>
    <property type="evidence" value="ECO:0007669"/>
    <property type="project" value="UniProtKB-SubCell"/>
</dbReference>
<name>A0AA43UBR7_9LACT</name>
<dbReference type="InterPro" id="IPR050086">
    <property type="entry name" value="MetN_ABC_transporter-like"/>
</dbReference>
<evidence type="ECO:0000313" key="10">
    <source>
        <dbReference type="EMBL" id="MDO5457054.1"/>
    </source>
</evidence>
<evidence type="ECO:0000256" key="2">
    <source>
        <dbReference type="ARBA" id="ARBA00005417"/>
    </source>
</evidence>
<dbReference type="GO" id="GO:0016887">
    <property type="term" value="F:ATP hydrolysis activity"/>
    <property type="evidence" value="ECO:0007669"/>
    <property type="project" value="InterPro"/>
</dbReference>
<dbReference type="FunFam" id="3.40.50.300:FF:000020">
    <property type="entry name" value="Amino acid ABC transporter ATP-binding component"/>
    <property type="match status" value="1"/>
</dbReference>
<dbReference type="InterPro" id="IPR017871">
    <property type="entry name" value="ABC_transporter-like_CS"/>
</dbReference>
<comment type="caution">
    <text evidence="10">The sequence shown here is derived from an EMBL/GenBank/DDBJ whole genome shotgun (WGS) entry which is preliminary data.</text>
</comment>
<dbReference type="EMBL" id="JAUNQW010000004">
    <property type="protein sequence ID" value="MDO5457054.1"/>
    <property type="molecule type" value="Genomic_DNA"/>
</dbReference>
<evidence type="ECO:0000256" key="7">
    <source>
        <dbReference type="ARBA" id="ARBA00022970"/>
    </source>
</evidence>
<keyword evidence="3" id="KW-0813">Transport</keyword>
<dbReference type="SMART" id="SM00382">
    <property type="entry name" value="AAA"/>
    <property type="match status" value="1"/>
</dbReference>
<dbReference type="InterPro" id="IPR030679">
    <property type="entry name" value="ABC_ATPase_HisP-typ"/>
</dbReference>
<keyword evidence="5" id="KW-0547">Nucleotide-binding</keyword>
<keyword evidence="8" id="KW-0472">Membrane</keyword>
<comment type="similarity">
    <text evidence="2">Belongs to the ABC transporter superfamily.</text>
</comment>
<protein>
    <submittedName>
        <fullName evidence="10">Amino acid ABC transporter ATP-binding protein</fullName>
    </submittedName>
</protein>
<dbReference type="GO" id="GO:0015424">
    <property type="term" value="F:ABC-type amino acid transporter activity"/>
    <property type="evidence" value="ECO:0007669"/>
    <property type="project" value="InterPro"/>
</dbReference>
<dbReference type="PANTHER" id="PTHR43166">
    <property type="entry name" value="AMINO ACID IMPORT ATP-BINDING PROTEIN"/>
    <property type="match status" value="1"/>
</dbReference>
<dbReference type="PIRSF" id="PIRSF039085">
    <property type="entry name" value="ABC_ATPase_HisP"/>
    <property type="match status" value="1"/>
</dbReference>
<dbReference type="PROSITE" id="PS00211">
    <property type="entry name" value="ABC_TRANSPORTER_1"/>
    <property type="match status" value="1"/>
</dbReference>
<sequence>MESMLKIQNLKKSFGNKEVLKDISLDIQEGEVVTIIGSSGSGKSTLLRCLNLLEEPTGGEILYKGKNVLASDFKRNHYRTKIGMVFQSYNLFQNKNVLENCLVGPVKVLGENKEEVQKRALINLEMVGMAAFIHALPRQLSGGQQQRVAIARSLTMQPEILLFDEPTSALDPEMVDDVLEIMRKLTSGGLTMAIVTHEMEFARDVSDRIVFMDQGLVAETGSPEQIFENPQNKRTQAFLERFLREK</sequence>
<keyword evidence="4" id="KW-1003">Cell membrane</keyword>
<evidence type="ECO:0000256" key="4">
    <source>
        <dbReference type="ARBA" id="ARBA00022475"/>
    </source>
</evidence>
<feature type="domain" description="ABC transporter" evidence="9">
    <location>
        <begin position="5"/>
        <end position="239"/>
    </location>
</feature>